<gene>
    <name evidence="2" type="ORF">IAC80_00150</name>
</gene>
<dbReference type="SUPFAM" id="SSF55021">
    <property type="entry name" value="ACT-like"/>
    <property type="match status" value="2"/>
</dbReference>
<feature type="domain" description="CASTOR ACT" evidence="1">
    <location>
        <begin position="54"/>
        <end position="115"/>
    </location>
</feature>
<dbReference type="InterPro" id="IPR045865">
    <property type="entry name" value="ACT-like_dom_sf"/>
</dbReference>
<comment type="caution">
    <text evidence="2">The sequence shown here is derived from an EMBL/GenBank/DDBJ whole genome shotgun (WGS) entry which is preliminary data.</text>
</comment>
<dbReference type="Proteomes" id="UP000886889">
    <property type="component" value="Unassembled WGS sequence"/>
</dbReference>
<evidence type="ECO:0000313" key="2">
    <source>
        <dbReference type="EMBL" id="HIV22324.1"/>
    </source>
</evidence>
<dbReference type="Gene3D" id="3.30.2130.10">
    <property type="entry name" value="VC0802-like"/>
    <property type="match status" value="1"/>
</dbReference>
<evidence type="ECO:0000259" key="1">
    <source>
        <dbReference type="Pfam" id="PF13840"/>
    </source>
</evidence>
<reference evidence="2" key="1">
    <citation type="submission" date="2020-10" db="EMBL/GenBank/DDBJ databases">
        <authorList>
            <person name="Gilroy R."/>
        </authorList>
    </citation>
    <scope>NUCLEOTIDE SEQUENCE</scope>
    <source>
        <strain evidence="2">ChiBcec6-7307</strain>
    </source>
</reference>
<reference evidence="2" key="2">
    <citation type="journal article" date="2021" name="PeerJ">
        <title>Extensive microbial diversity within the chicken gut microbiome revealed by metagenomics and culture.</title>
        <authorList>
            <person name="Gilroy R."/>
            <person name="Ravi A."/>
            <person name="Getino M."/>
            <person name="Pursley I."/>
            <person name="Horton D.L."/>
            <person name="Alikhan N.F."/>
            <person name="Baker D."/>
            <person name="Gharbi K."/>
            <person name="Hall N."/>
            <person name="Watson M."/>
            <person name="Adriaenssens E.M."/>
            <person name="Foster-Nyarko E."/>
            <person name="Jarju S."/>
            <person name="Secka A."/>
            <person name="Antonio M."/>
            <person name="Oren A."/>
            <person name="Chaudhuri R.R."/>
            <person name="La Ragione R."/>
            <person name="Hildebrand F."/>
            <person name="Pallen M.J."/>
        </authorList>
    </citation>
    <scope>NUCLEOTIDE SEQUENCE</scope>
    <source>
        <strain evidence="2">ChiBcec6-7307</strain>
    </source>
</reference>
<protein>
    <submittedName>
        <fullName evidence="2">ACT domain-containing protein</fullName>
    </submittedName>
</protein>
<proteinExistence type="predicted"/>
<dbReference type="Pfam" id="PF13840">
    <property type="entry name" value="ACT_7"/>
    <property type="match status" value="1"/>
</dbReference>
<dbReference type="PIRSF" id="PIRSF008459">
    <property type="entry name" value="UCP008459"/>
    <property type="match status" value="1"/>
</dbReference>
<organism evidence="2 3">
    <name type="scientific">Candidatus Merdiplasma excrementigallinarum</name>
    <dbReference type="NCBI Taxonomy" id="2840864"/>
    <lineage>
        <taxon>Bacteria</taxon>
        <taxon>Bacillati</taxon>
        <taxon>Bacillota</taxon>
        <taxon>Clostridia</taxon>
        <taxon>Lachnospirales</taxon>
        <taxon>Lachnospiraceae</taxon>
        <taxon>Lachnospiraceae incertae sedis</taxon>
        <taxon>Candidatus Merdiplasma</taxon>
    </lineage>
</organism>
<sequence length="122" mass="13664">MKIKVIGRPFTVCKVDSLDKIDFTDKYCFVGKTDEEISLICSTKHAPAETISRSDGWRGFRLQGQMDFSLVGVLAELTGILAGNKISLLAVGTYNTDYVLVKEDDLEKALLILEDQDYKIIR</sequence>
<dbReference type="InterPro" id="IPR016540">
    <property type="entry name" value="UCP008459"/>
</dbReference>
<accession>A0A9D1NY83</accession>
<dbReference type="CDD" id="cd04868">
    <property type="entry name" value="ACT_AK-like"/>
    <property type="match status" value="1"/>
</dbReference>
<evidence type="ECO:0000313" key="3">
    <source>
        <dbReference type="Proteomes" id="UP000886889"/>
    </source>
</evidence>
<dbReference type="AlphaFoldDB" id="A0A9D1NY83"/>
<dbReference type="EMBL" id="DVOS01000001">
    <property type="protein sequence ID" value="HIV22324.1"/>
    <property type="molecule type" value="Genomic_DNA"/>
</dbReference>
<dbReference type="InterPro" id="IPR027795">
    <property type="entry name" value="CASTOR_ACT_dom"/>
</dbReference>
<name>A0A9D1NY83_9FIRM</name>